<proteinExistence type="predicted"/>
<sequence length="201" mass="22648">MKLEDTKKTPPNDGVSTSAVPYRLDNISLLSRADVEAITRRDGEATGSPSYEGGDEASATQQQHQEQYDNLDSRIAALPMFLQSEALALRWHEQQFRHHMKELVELTECMVLLRDGSLRQHSNTVAGRVGSLLDESLYARQAENAALRRMLYRAEELERYVRAAATERVRSAQRMVLAATVARHNHKMGRKSSTATAKVRK</sequence>
<evidence type="ECO:0000256" key="1">
    <source>
        <dbReference type="SAM" id="MobiDB-lite"/>
    </source>
</evidence>
<dbReference type="EMBL" id="HE575324">
    <property type="protein sequence ID" value="CCC94934.1"/>
    <property type="molecule type" value="Genomic_DNA"/>
</dbReference>
<evidence type="ECO:0000313" key="2">
    <source>
        <dbReference type="EMBL" id="CCC94934.1"/>
    </source>
</evidence>
<feature type="compositionally biased region" description="Basic and acidic residues" evidence="1">
    <location>
        <begin position="1"/>
        <end position="10"/>
    </location>
</feature>
<dbReference type="AlphaFoldDB" id="G0UZW5"/>
<organism evidence="2">
    <name type="scientific">Trypanosoma congolense (strain IL3000)</name>
    <dbReference type="NCBI Taxonomy" id="1068625"/>
    <lineage>
        <taxon>Eukaryota</taxon>
        <taxon>Discoba</taxon>
        <taxon>Euglenozoa</taxon>
        <taxon>Kinetoplastea</taxon>
        <taxon>Metakinetoplastina</taxon>
        <taxon>Trypanosomatida</taxon>
        <taxon>Trypanosomatidae</taxon>
        <taxon>Trypanosoma</taxon>
        <taxon>Nannomonas</taxon>
    </lineage>
</organism>
<reference evidence="2" key="1">
    <citation type="journal article" date="2012" name="Proc. Natl. Acad. Sci. U.S.A.">
        <title>Antigenic diversity is generated by distinct evolutionary mechanisms in African trypanosome species.</title>
        <authorList>
            <person name="Jackson A.P."/>
            <person name="Berry A."/>
            <person name="Aslett M."/>
            <person name="Allison H.C."/>
            <person name="Burton P."/>
            <person name="Vavrova-Anderson J."/>
            <person name="Brown R."/>
            <person name="Browne H."/>
            <person name="Corton N."/>
            <person name="Hauser H."/>
            <person name="Gamble J."/>
            <person name="Gilderthorp R."/>
            <person name="Marcello L."/>
            <person name="McQuillan J."/>
            <person name="Otto T.D."/>
            <person name="Quail M.A."/>
            <person name="Sanders M.J."/>
            <person name="van Tonder A."/>
            <person name="Ginger M.L."/>
            <person name="Field M.C."/>
            <person name="Barry J.D."/>
            <person name="Hertz-Fowler C."/>
            <person name="Berriman M."/>
        </authorList>
    </citation>
    <scope>NUCLEOTIDE SEQUENCE</scope>
    <source>
        <strain evidence="2">IL3000</strain>
    </source>
</reference>
<dbReference type="VEuPathDB" id="TriTrypDB:TcIL3000.11.3340"/>
<gene>
    <name evidence="2" type="ORF">TCIL3000_11_3340</name>
</gene>
<name>G0UZW5_TRYCI</name>
<feature type="compositionally biased region" description="Polar residues" evidence="1">
    <location>
        <begin position="58"/>
        <end position="67"/>
    </location>
</feature>
<protein>
    <submittedName>
        <fullName evidence="2">Uncharacterized protein</fullName>
    </submittedName>
</protein>
<feature type="region of interest" description="Disordered" evidence="1">
    <location>
        <begin position="38"/>
        <end position="67"/>
    </location>
</feature>
<accession>G0UZW5</accession>
<feature type="region of interest" description="Disordered" evidence="1">
    <location>
        <begin position="1"/>
        <end position="20"/>
    </location>
</feature>